<comment type="caution">
    <text evidence="1">The sequence shown here is derived from an EMBL/GenBank/DDBJ whole genome shotgun (WGS) entry which is preliminary data.</text>
</comment>
<dbReference type="EMBL" id="CM056744">
    <property type="protein sequence ID" value="KAJ8667040.1"/>
    <property type="molecule type" value="Genomic_DNA"/>
</dbReference>
<name>A0ACC2N786_9HYME</name>
<organism evidence="1 2">
    <name type="scientific">Eretmocerus hayati</name>
    <dbReference type="NCBI Taxonomy" id="131215"/>
    <lineage>
        <taxon>Eukaryota</taxon>
        <taxon>Metazoa</taxon>
        <taxon>Ecdysozoa</taxon>
        <taxon>Arthropoda</taxon>
        <taxon>Hexapoda</taxon>
        <taxon>Insecta</taxon>
        <taxon>Pterygota</taxon>
        <taxon>Neoptera</taxon>
        <taxon>Endopterygota</taxon>
        <taxon>Hymenoptera</taxon>
        <taxon>Apocrita</taxon>
        <taxon>Proctotrupomorpha</taxon>
        <taxon>Chalcidoidea</taxon>
        <taxon>Aphelinidae</taxon>
        <taxon>Aphelininae</taxon>
        <taxon>Eretmocerus</taxon>
    </lineage>
</organism>
<dbReference type="Proteomes" id="UP001239111">
    <property type="component" value="Chromosome 4"/>
</dbReference>
<keyword evidence="2" id="KW-1185">Reference proteome</keyword>
<accession>A0ACC2N786</accession>
<evidence type="ECO:0000313" key="1">
    <source>
        <dbReference type="EMBL" id="KAJ8667040.1"/>
    </source>
</evidence>
<proteinExistence type="predicted"/>
<gene>
    <name evidence="1" type="ORF">QAD02_008702</name>
</gene>
<sequence>MVRWTKEYCEEFHRVFVRGDVGSVQNELTISEKQYNVSNERELKKIMIQEKLSDLTDIISVCNSKEFDLRYSTIQEILFYWAQKTPVLIEARDEEVDLSHVTTRFTTLNLHLQLSGRSWDVPKKRREIGNLLKQAEEFADDDGLDAKLAVLEDLWLSWVANKYPHITLRNGDKVRAFEDHSIEGLRMPKSPKRRGRPKGALKTNVKYEASKRGVRTR</sequence>
<reference evidence="1" key="1">
    <citation type="submission" date="2023-04" db="EMBL/GenBank/DDBJ databases">
        <title>A chromosome-level genome assembly of the parasitoid wasp Eretmocerus hayati.</title>
        <authorList>
            <person name="Zhong Y."/>
            <person name="Liu S."/>
            <person name="Liu Y."/>
        </authorList>
    </citation>
    <scope>NUCLEOTIDE SEQUENCE</scope>
    <source>
        <strain evidence="1">ZJU_SS_LIU_2023</strain>
    </source>
</reference>
<protein>
    <submittedName>
        <fullName evidence="1">Uncharacterized protein</fullName>
    </submittedName>
</protein>
<evidence type="ECO:0000313" key="2">
    <source>
        <dbReference type="Proteomes" id="UP001239111"/>
    </source>
</evidence>